<organism evidence="3 4">
    <name type="scientific">Sphenodon punctatus</name>
    <name type="common">Tuatara</name>
    <name type="synonym">Hatteria punctata</name>
    <dbReference type="NCBI Taxonomy" id="8508"/>
    <lineage>
        <taxon>Eukaryota</taxon>
        <taxon>Metazoa</taxon>
        <taxon>Chordata</taxon>
        <taxon>Craniata</taxon>
        <taxon>Vertebrata</taxon>
        <taxon>Euteleostomi</taxon>
        <taxon>Lepidosauria</taxon>
        <taxon>Sphenodontia</taxon>
        <taxon>Sphenodontidae</taxon>
        <taxon>Sphenodon</taxon>
    </lineage>
</organism>
<evidence type="ECO:0000313" key="3">
    <source>
        <dbReference type="Ensembl" id="ENSSPUP00000006659.1"/>
    </source>
</evidence>
<sequence>MMLLDNRVSLPPKQTFKMWTAVLFSLLLSSCISENRISILKERGAQVTRVSTLGEKHCRDACKGSMVSGNHHCNWSVVYQNHCVLLRCRQLSVCQNASPQDIKELLGEFVLRRKRQADAPQQGKDLGTSTTEKEMPTAKPTNETAKEEQVHPSLSTQARLFTATTITPTMNISTTTPVATTTSAMTSTSTATMVVTTTIQPMQSEFIKPTTGAPNISVLPHVPMSTTPLANSPLSNATALILNGTSPSKEATNDTSDSQAEMTFPPEPSPSTSKVIVTTTKSMNPSEHSTTELPHTTVVPSTPALDRAATTGNGSRTSNSSMATTTHSVQTLITSSTASAITSITSTAAIPAGVSIMSTSSKSEPELTTTEGKTHTPDKPISTKGTETSATTQQRETTTEGTRPVVNTFLTTSHTTASGHGNSQQAGDSVLVAPKPLTKVDTSSLLAVLLFGILFFVTIVVLFAMQAYESYKKKDYTQVDYLINGMYTDSEM</sequence>
<feature type="transmembrane region" description="Helical" evidence="2">
    <location>
        <begin position="445"/>
        <end position="465"/>
    </location>
</feature>
<name>A0A8D0GIK0_SPHPU</name>
<protein>
    <recommendedName>
        <fullName evidence="5">MANSC domain-containing protein</fullName>
    </recommendedName>
</protein>
<feature type="region of interest" description="Disordered" evidence="1">
    <location>
        <begin position="116"/>
        <end position="153"/>
    </location>
</feature>
<reference evidence="3" key="1">
    <citation type="submission" date="2025-08" db="UniProtKB">
        <authorList>
            <consortium name="Ensembl"/>
        </authorList>
    </citation>
    <scope>IDENTIFICATION</scope>
</reference>
<keyword evidence="2" id="KW-1133">Transmembrane helix</keyword>
<keyword evidence="2" id="KW-0812">Transmembrane</keyword>
<reference evidence="3" key="2">
    <citation type="submission" date="2025-09" db="UniProtKB">
        <authorList>
            <consortium name="Ensembl"/>
        </authorList>
    </citation>
    <scope>IDENTIFICATION</scope>
</reference>
<keyword evidence="2" id="KW-0472">Membrane</keyword>
<feature type="compositionally biased region" description="Low complexity" evidence="1">
    <location>
        <begin position="270"/>
        <end position="282"/>
    </location>
</feature>
<feature type="compositionally biased region" description="Polar residues" evidence="1">
    <location>
        <begin position="356"/>
        <end position="371"/>
    </location>
</feature>
<dbReference type="PROSITE" id="PS51257">
    <property type="entry name" value="PROKAR_LIPOPROTEIN"/>
    <property type="match status" value="1"/>
</dbReference>
<dbReference type="InterPro" id="IPR041056">
    <property type="entry name" value="DUF5585"/>
</dbReference>
<dbReference type="Pfam" id="PF17823">
    <property type="entry name" value="DUF5585"/>
    <property type="match status" value="1"/>
</dbReference>
<feature type="compositionally biased region" description="Low complexity" evidence="1">
    <location>
        <begin position="310"/>
        <end position="321"/>
    </location>
</feature>
<evidence type="ECO:0008006" key="5">
    <source>
        <dbReference type="Google" id="ProtNLM"/>
    </source>
</evidence>
<dbReference type="AlphaFoldDB" id="A0A8D0GIK0"/>
<feature type="compositionally biased region" description="Polar residues" evidence="1">
    <location>
        <begin position="283"/>
        <end position="300"/>
    </location>
</feature>
<feature type="region of interest" description="Disordered" evidence="1">
    <location>
        <begin position="244"/>
        <end position="326"/>
    </location>
</feature>
<feature type="compositionally biased region" description="Low complexity" evidence="1">
    <location>
        <begin position="386"/>
        <end position="403"/>
    </location>
</feature>
<accession>A0A8D0GIK0</accession>
<dbReference type="OMA" id="SICICEH"/>
<dbReference type="Proteomes" id="UP000694392">
    <property type="component" value="Unplaced"/>
</dbReference>
<evidence type="ECO:0000256" key="2">
    <source>
        <dbReference type="SAM" id="Phobius"/>
    </source>
</evidence>
<proteinExistence type="predicted"/>
<dbReference type="Ensembl" id="ENSSPUT00000007083.1">
    <property type="protein sequence ID" value="ENSSPUP00000006659.1"/>
    <property type="gene ID" value="ENSSPUG00000005127.1"/>
</dbReference>
<feature type="compositionally biased region" description="Polar residues" evidence="1">
    <location>
        <begin position="244"/>
        <end position="261"/>
    </location>
</feature>
<keyword evidence="4" id="KW-1185">Reference proteome</keyword>
<feature type="region of interest" description="Disordered" evidence="1">
    <location>
        <begin position="356"/>
        <end position="404"/>
    </location>
</feature>
<dbReference type="GeneTree" id="ENSGT00940000153377"/>
<evidence type="ECO:0000256" key="1">
    <source>
        <dbReference type="SAM" id="MobiDB-lite"/>
    </source>
</evidence>
<evidence type="ECO:0000313" key="4">
    <source>
        <dbReference type="Proteomes" id="UP000694392"/>
    </source>
</evidence>